<accession>A0A367R530</accession>
<evidence type="ECO:0000313" key="1">
    <source>
        <dbReference type="EMBL" id="RCJ31606.1"/>
    </source>
</evidence>
<dbReference type="EMBL" id="LXQD01000225">
    <property type="protein sequence ID" value="RCJ31606.1"/>
    <property type="molecule type" value="Genomic_DNA"/>
</dbReference>
<comment type="caution">
    <text evidence="1">The sequence shown here is derived from an EMBL/GenBank/DDBJ whole genome shotgun (WGS) entry which is preliminary data.</text>
</comment>
<evidence type="ECO:0000313" key="2">
    <source>
        <dbReference type="Proteomes" id="UP000252107"/>
    </source>
</evidence>
<reference evidence="1" key="1">
    <citation type="submission" date="2016-04" db="EMBL/GenBank/DDBJ databases">
        <authorList>
            <person name="Tabuchi Yagui T.R."/>
        </authorList>
    </citation>
    <scope>NUCLEOTIDE SEQUENCE [LARGE SCALE GENOMIC DNA]</scope>
    <source>
        <strain evidence="1">NIES-26</strain>
    </source>
</reference>
<sequence length="105" mass="12167">MVRYAGAIMHPTKLKFVVDKVFPTCVYTVAQGETLRSTERHPKGDWELVFLLNTGARPSARPHSTLRTFKLCFHGWFAHKQGRQMSFAYTPTPIFKTVIRELERE</sequence>
<keyword evidence="2" id="KW-1185">Reference proteome</keyword>
<dbReference type="Proteomes" id="UP000252107">
    <property type="component" value="Unassembled WGS sequence"/>
</dbReference>
<dbReference type="AlphaFoldDB" id="A0A367R530"/>
<protein>
    <submittedName>
        <fullName evidence="1">Uncharacterized protein</fullName>
    </submittedName>
</protein>
<gene>
    <name evidence="1" type="ORF">A6770_19715</name>
</gene>
<proteinExistence type="predicted"/>
<organism evidence="1 2">
    <name type="scientific">Nostoc minutum NIES-26</name>
    <dbReference type="NCBI Taxonomy" id="1844469"/>
    <lineage>
        <taxon>Bacteria</taxon>
        <taxon>Bacillati</taxon>
        <taxon>Cyanobacteriota</taxon>
        <taxon>Cyanophyceae</taxon>
        <taxon>Nostocales</taxon>
        <taxon>Nostocaceae</taxon>
        <taxon>Nostoc</taxon>
    </lineage>
</organism>
<name>A0A367R530_9NOSO</name>